<protein>
    <recommendedName>
        <fullName evidence="4">Lipoprotein</fullName>
    </recommendedName>
</protein>
<keyword evidence="1" id="KW-0732">Signal</keyword>
<proteinExistence type="predicted"/>
<evidence type="ECO:0000313" key="3">
    <source>
        <dbReference type="Proteomes" id="UP001230496"/>
    </source>
</evidence>
<evidence type="ECO:0000313" key="2">
    <source>
        <dbReference type="EMBL" id="WKK74173.2"/>
    </source>
</evidence>
<organism evidence="2 3">
    <name type="scientific">Marivirga salinarum</name>
    <dbReference type="NCBI Taxonomy" id="3059078"/>
    <lineage>
        <taxon>Bacteria</taxon>
        <taxon>Pseudomonadati</taxon>
        <taxon>Bacteroidota</taxon>
        <taxon>Cytophagia</taxon>
        <taxon>Cytophagales</taxon>
        <taxon>Marivirgaceae</taxon>
        <taxon>Marivirga</taxon>
    </lineage>
</organism>
<dbReference type="EMBL" id="CP129971">
    <property type="protein sequence ID" value="WKK74173.2"/>
    <property type="molecule type" value="Genomic_DNA"/>
</dbReference>
<reference evidence="2 3" key="1">
    <citation type="submission" date="2023-08" db="EMBL/GenBank/DDBJ databases">
        <title>Comparative genomics and taxonomic characterization of three novel marine species of genus Marivirga.</title>
        <authorList>
            <person name="Muhammad N."/>
            <person name="Kim S.-G."/>
        </authorList>
    </citation>
    <scope>NUCLEOTIDE SEQUENCE [LARGE SCALE GENOMIC DNA]</scope>
    <source>
        <strain evidence="2 3">BDSF4-3</strain>
    </source>
</reference>
<accession>A0AA49J937</accession>
<feature type="signal peptide" evidence="1">
    <location>
        <begin position="1"/>
        <end position="18"/>
    </location>
</feature>
<dbReference type="Proteomes" id="UP001230496">
    <property type="component" value="Chromosome"/>
</dbReference>
<dbReference type="AlphaFoldDB" id="A0AA49J937"/>
<dbReference type="RefSeq" id="WP_308347844.1">
    <property type="nucleotide sequence ID" value="NZ_CP129971.1"/>
</dbReference>
<dbReference type="KEGG" id="msaa:QYS49_20585"/>
<keyword evidence="3" id="KW-1185">Reference proteome</keyword>
<gene>
    <name evidence="2" type="ORF">QYS49_20585</name>
</gene>
<evidence type="ECO:0000256" key="1">
    <source>
        <dbReference type="SAM" id="SignalP"/>
    </source>
</evidence>
<name>A0AA49J937_9BACT</name>
<evidence type="ECO:0008006" key="4">
    <source>
        <dbReference type="Google" id="ProtNLM"/>
    </source>
</evidence>
<dbReference type="PROSITE" id="PS51257">
    <property type="entry name" value="PROKAR_LIPOPROTEIN"/>
    <property type="match status" value="1"/>
</dbReference>
<sequence length="224" mass="25979">MRLYLLLFSLIVFFTACENSTVAPNEEFLGLQFFPIEFQDVDKYSVEEINYNNDGTIDTSRYFLQDEWNDSIAIDGGAKLEGYRYRINQNGDKEIVSTIIKTRTSNLAKLQLGNSDEVKLSFPIAEDKSWNGVPEEFEEDEYTILKAFQSYDLADSTFQNTLQVIQEDNQDSISNYDQRIEVYAANVGLIYRISSQLEFCRDTECLGLQEIDFGKTIRMRREFD</sequence>
<feature type="chain" id="PRO_5041222561" description="Lipoprotein" evidence="1">
    <location>
        <begin position="19"/>
        <end position="224"/>
    </location>
</feature>